<dbReference type="OrthoDB" id="2431447at2759"/>
<proteinExistence type="predicted"/>
<accession>A0A0P1BEN3</accession>
<evidence type="ECO:0000313" key="1">
    <source>
        <dbReference type="EMBL" id="CEH14599.1"/>
    </source>
</evidence>
<name>A0A0P1BEN3_9BASI</name>
<sequence length="113" mass="13260">MASTSEVHFTQYMVLKVMREMGLNWHMARHSTFLNKAHRTQRVDDAQKYLKQDWGQTAFTDETTLTNMPSKSTRVWCKPNEAWLERDVKPKFTSKRLSIIVWAGISKHGQHPL</sequence>
<dbReference type="AlphaFoldDB" id="A0A0P1BEN3"/>
<dbReference type="GO" id="GO:0003676">
    <property type="term" value="F:nucleic acid binding"/>
    <property type="evidence" value="ECO:0007669"/>
    <property type="project" value="InterPro"/>
</dbReference>
<dbReference type="Gene3D" id="3.30.420.10">
    <property type="entry name" value="Ribonuclease H-like superfamily/Ribonuclease H"/>
    <property type="match status" value="1"/>
</dbReference>
<organism evidence="1 2">
    <name type="scientific">Ceraceosorus bombacis</name>
    <dbReference type="NCBI Taxonomy" id="401625"/>
    <lineage>
        <taxon>Eukaryota</taxon>
        <taxon>Fungi</taxon>
        <taxon>Dikarya</taxon>
        <taxon>Basidiomycota</taxon>
        <taxon>Ustilaginomycotina</taxon>
        <taxon>Exobasidiomycetes</taxon>
        <taxon>Ceraceosorales</taxon>
        <taxon>Ceraceosoraceae</taxon>
        <taxon>Ceraceosorus</taxon>
    </lineage>
</organism>
<reference evidence="1 2" key="1">
    <citation type="submission" date="2014-09" db="EMBL/GenBank/DDBJ databases">
        <authorList>
            <person name="Magalhaes I.L.F."/>
            <person name="Oliveira U."/>
            <person name="Santos F.R."/>
            <person name="Vidigal T.H.D.A."/>
            <person name="Brescovit A.D."/>
            <person name="Santos A.J."/>
        </authorList>
    </citation>
    <scope>NUCLEOTIDE SEQUENCE [LARGE SCALE GENOMIC DNA]</scope>
</reference>
<dbReference type="EMBL" id="CCYA01000243">
    <property type="protein sequence ID" value="CEH14599.1"/>
    <property type="molecule type" value="Genomic_DNA"/>
</dbReference>
<protein>
    <submittedName>
        <fullName evidence="1">Uncharacterized protein</fullName>
    </submittedName>
</protein>
<dbReference type="InterPro" id="IPR036397">
    <property type="entry name" value="RNaseH_sf"/>
</dbReference>
<dbReference type="Proteomes" id="UP000054845">
    <property type="component" value="Unassembled WGS sequence"/>
</dbReference>
<evidence type="ECO:0000313" key="2">
    <source>
        <dbReference type="Proteomes" id="UP000054845"/>
    </source>
</evidence>
<keyword evidence="2" id="KW-1185">Reference proteome</keyword>